<keyword evidence="2" id="KW-1185">Reference proteome</keyword>
<dbReference type="Proteomes" id="UP001497680">
    <property type="component" value="Unassembled WGS sequence"/>
</dbReference>
<dbReference type="EMBL" id="MU394337">
    <property type="protein sequence ID" value="KAI6084418.1"/>
    <property type="molecule type" value="Genomic_DNA"/>
</dbReference>
<accession>A0ACC0CV89</accession>
<evidence type="ECO:0000313" key="2">
    <source>
        <dbReference type="Proteomes" id="UP001497680"/>
    </source>
</evidence>
<name>A0ACC0CV89_9PEZI</name>
<reference evidence="1 2" key="1">
    <citation type="journal article" date="2022" name="New Phytol.">
        <title>Ecological generalism drives hyperdiversity of secondary metabolite gene clusters in xylarialean endophytes.</title>
        <authorList>
            <person name="Franco M.E.E."/>
            <person name="Wisecaver J.H."/>
            <person name="Arnold A.E."/>
            <person name="Ju Y.M."/>
            <person name="Slot J.C."/>
            <person name="Ahrendt S."/>
            <person name="Moore L.P."/>
            <person name="Eastman K.E."/>
            <person name="Scott K."/>
            <person name="Konkel Z."/>
            <person name="Mondo S.J."/>
            <person name="Kuo A."/>
            <person name="Hayes R.D."/>
            <person name="Haridas S."/>
            <person name="Andreopoulos B."/>
            <person name="Riley R."/>
            <person name="LaButti K."/>
            <person name="Pangilinan J."/>
            <person name="Lipzen A."/>
            <person name="Amirebrahimi M."/>
            <person name="Yan J."/>
            <person name="Adam C."/>
            <person name="Keymanesh K."/>
            <person name="Ng V."/>
            <person name="Louie K."/>
            <person name="Northen T."/>
            <person name="Drula E."/>
            <person name="Henrissat B."/>
            <person name="Hsieh H.M."/>
            <person name="Youens-Clark K."/>
            <person name="Lutzoni F."/>
            <person name="Miadlikowska J."/>
            <person name="Eastwood D.C."/>
            <person name="Hamelin R.C."/>
            <person name="Grigoriev I.V."/>
            <person name="U'Ren J.M."/>
        </authorList>
    </citation>
    <scope>NUCLEOTIDE SEQUENCE [LARGE SCALE GENOMIC DNA]</scope>
    <source>
        <strain evidence="1 2">ER1909</strain>
    </source>
</reference>
<evidence type="ECO:0000313" key="1">
    <source>
        <dbReference type="EMBL" id="KAI6084418.1"/>
    </source>
</evidence>
<protein>
    <submittedName>
        <fullName evidence="1">Uncharacterized protein</fullName>
    </submittedName>
</protein>
<comment type="caution">
    <text evidence="1">The sequence shown here is derived from an EMBL/GenBank/DDBJ whole genome shotgun (WGS) entry which is preliminary data.</text>
</comment>
<organism evidence="1 2">
    <name type="scientific">Hypoxylon rubiginosum</name>
    <dbReference type="NCBI Taxonomy" id="110542"/>
    <lineage>
        <taxon>Eukaryota</taxon>
        <taxon>Fungi</taxon>
        <taxon>Dikarya</taxon>
        <taxon>Ascomycota</taxon>
        <taxon>Pezizomycotina</taxon>
        <taxon>Sordariomycetes</taxon>
        <taxon>Xylariomycetidae</taxon>
        <taxon>Xylariales</taxon>
        <taxon>Hypoxylaceae</taxon>
        <taxon>Hypoxylon</taxon>
    </lineage>
</organism>
<sequence>MYLNRRNNSAESNLAEVQEELEQVDEECFSWATAKLALGHITLEDYFDRLIDHIREGEARHTWDKSNSNIAHTLQGDLIAGAFKSRMLKRNLGKISHADGEQLKALYLLFYHEAAVTELQRRVVLDVGVTLTSLPPWTIDILGIIAYARRHADVLEHLVENYRASTTTAKTSFDLISRSTISSRMNSSSETFQHSRNSPHNRELEWRLWTALLKAEPGTWLHYPLLKTTNAAGIPEGLYNGLAWLAHWWPNNYELRNSPALAEYLRALSPRGVKFSPQSISQFLSVTAGTSINFCRDGRIVPVSAAAARTMLECFPLEGMLSDDRPDADSAELALPITQWPTNNPDRLVVMEMLLEQGLLVDGNLAYYRRWNDGSGISSLAMRTEEQLQDTCLIKAAERGDTKMVELLVRYGAKRDVRGAHGYTAAERARMKGHPKIAKYLETLED</sequence>
<proteinExistence type="predicted"/>
<gene>
    <name evidence="1" type="ORF">F4821DRAFT_271145</name>
</gene>